<evidence type="ECO:0000313" key="7">
    <source>
        <dbReference type="Ensembl" id="ENSSRHP00000057957.1"/>
    </source>
</evidence>
<evidence type="ECO:0000313" key="8">
    <source>
        <dbReference type="Proteomes" id="UP000472270"/>
    </source>
</evidence>
<keyword evidence="2 6" id="KW-0812">Transmembrane</keyword>
<protein>
    <recommendedName>
        <fullName evidence="9">G-protein coupled receptors family 1 profile domain-containing protein</fullName>
    </recommendedName>
</protein>
<name>A0A673K0W2_9TELE</name>
<dbReference type="GO" id="GO:0016020">
    <property type="term" value="C:membrane"/>
    <property type="evidence" value="ECO:0007669"/>
    <property type="project" value="UniProtKB-SubCell"/>
</dbReference>
<dbReference type="Pfam" id="PF13853">
    <property type="entry name" value="7tm_4"/>
    <property type="match status" value="1"/>
</dbReference>
<evidence type="ECO:0000256" key="2">
    <source>
        <dbReference type="ARBA" id="ARBA00022692"/>
    </source>
</evidence>
<sequence length="101" mass="11185">PELSRAPLSRSSRFYGGFSGMGVTIFLLFVYIISLLGNSCLMFVIIIIDRNLHTPKYIAVFNLSLTDICESTAVIPQLLDTFLFGNQLIPYGLCMSNICKG</sequence>
<reference evidence="7" key="1">
    <citation type="submission" date="2025-08" db="UniProtKB">
        <authorList>
            <consortium name="Ensembl"/>
        </authorList>
    </citation>
    <scope>IDENTIFICATION</scope>
</reference>
<reference evidence="7" key="2">
    <citation type="submission" date="2025-09" db="UniProtKB">
        <authorList>
            <consortium name="Ensembl"/>
        </authorList>
    </citation>
    <scope>IDENTIFICATION</scope>
</reference>
<evidence type="ECO:0000256" key="1">
    <source>
        <dbReference type="ARBA" id="ARBA00004141"/>
    </source>
</evidence>
<evidence type="ECO:0000256" key="4">
    <source>
        <dbReference type="ARBA" id="ARBA00023136"/>
    </source>
</evidence>
<keyword evidence="5" id="KW-0807">Transducer</keyword>
<dbReference type="InterPro" id="IPR052921">
    <property type="entry name" value="GPCR1_Superfamily_Member"/>
</dbReference>
<evidence type="ECO:0000256" key="6">
    <source>
        <dbReference type="SAM" id="Phobius"/>
    </source>
</evidence>
<comment type="subcellular location">
    <subcellularLocation>
        <location evidence="1">Membrane</location>
        <topology evidence="1">Multi-pass membrane protein</topology>
    </subcellularLocation>
</comment>
<keyword evidence="4 6" id="KW-0472">Membrane</keyword>
<evidence type="ECO:0008006" key="9">
    <source>
        <dbReference type="Google" id="ProtNLM"/>
    </source>
</evidence>
<dbReference type="SUPFAM" id="SSF81321">
    <property type="entry name" value="Family A G protein-coupled receptor-like"/>
    <property type="match status" value="1"/>
</dbReference>
<dbReference type="AlphaFoldDB" id="A0A673K0W2"/>
<dbReference type="Gene3D" id="1.20.1070.10">
    <property type="entry name" value="Rhodopsin 7-helix transmembrane proteins"/>
    <property type="match status" value="1"/>
</dbReference>
<dbReference type="GO" id="GO:0005549">
    <property type="term" value="F:odorant binding"/>
    <property type="evidence" value="ECO:0007669"/>
    <property type="project" value="TreeGrafter"/>
</dbReference>
<keyword evidence="3 6" id="KW-1133">Transmembrane helix</keyword>
<accession>A0A673K0W2</accession>
<dbReference type="PANTHER" id="PTHR26451">
    <property type="entry name" value="G_PROTEIN_RECEP_F1_2 DOMAIN-CONTAINING PROTEIN"/>
    <property type="match status" value="1"/>
</dbReference>
<evidence type="ECO:0000256" key="5">
    <source>
        <dbReference type="ARBA" id="ARBA00023224"/>
    </source>
</evidence>
<organism evidence="7 8">
    <name type="scientific">Sinocyclocheilus rhinocerous</name>
    <dbReference type="NCBI Taxonomy" id="307959"/>
    <lineage>
        <taxon>Eukaryota</taxon>
        <taxon>Metazoa</taxon>
        <taxon>Chordata</taxon>
        <taxon>Craniata</taxon>
        <taxon>Vertebrata</taxon>
        <taxon>Euteleostomi</taxon>
        <taxon>Actinopterygii</taxon>
        <taxon>Neopterygii</taxon>
        <taxon>Teleostei</taxon>
        <taxon>Ostariophysi</taxon>
        <taxon>Cypriniformes</taxon>
        <taxon>Cyprinidae</taxon>
        <taxon>Cyprininae</taxon>
        <taxon>Sinocyclocheilus</taxon>
    </lineage>
</organism>
<dbReference type="Ensembl" id="ENSSRHT00000059572.1">
    <property type="protein sequence ID" value="ENSSRHP00000057957.1"/>
    <property type="gene ID" value="ENSSRHG00000029066.1"/>
</dbReference>
<keyword evidence="8" id="KW-1185">Reference proteome</keyword>
<dbReference type="GO" id="GO:0007186">
    <property type="term" value="P:G protein-coupled receptor signaling pathway"/>
    <property type="evidence" value="ECO:0007669"/>
    <property type="project" value="InterPro"/>
</dbReference>
<feature type="transmembrane region" description="Helical" evidence="6">
    <location>
        <begin position="20"/>
        <end position="48"/>
    </location>
</feature>
<dbReference type="PANTHER" id="PTHR26451:SF966">
    <property type="entry name" value="ODORANT RECEPTOR-RELATED"/>
    <property type="match status" value="1"/>
</dbReference>
<dbReference type="Proteomes" id="UP000472270">
    <property type="component" value="Unassembled WGS sequence"/>
</dbReference>
<proteinExistence type="predicted"/>
<dbReference type="GO" id="GO:0004984">
    <property type="term" value="F:olfactory receptor activity"/>
    <property type="evidence" value="ECO:0007669"/>
    <property type="project" value="InterPro"/>
</dbReference>
<evidence type="ECO:0000256" key="3">
    <source>
        <dbReference type="ARBA" id="ARBA00022989"/>
    </source>
</evidence>
<dbReference type="InterPro" id="IPR000725">
    <property type="entry name" value="Olfact_rcpt"/>
</dbReference>